<name>A0A8T3C749_DENNO</name>
<keyword evidence="5" id="KW-1185">Reference proteome</keyword>
<evidence type="ECO:0000313" key="5">
    <source>
        <dbReference type="Proteomes" id="UP000829196"/>
    </source>
</evidence>
<dbReference type="PANTHER" id="PTHR35705">
    <property type="entry name" value="WPP DOMAIN-INTERACTING TAIL-ANCHORED PROTEIN 1"/>
    <property type="match status" value="1"/>
</dbReference>
<evidence type="ECO:0000313" key="4">
    <source>
        <dbReference type="EMBL" id="KAI0527665.1"/>
    </source>
</evidence>
<reference evidence="4" key="1">
    <citation type="journal article" date="2022" name="Front. Genet.">
        <title>Chromosome-Scale Assembly of the Dendrobium nobile Genome Provides Insights Into the Molecular Mechanism of the Biosynthesis of the Medicinal Active Ingredient of Dendrobium.</title>
        <authorList>
            <person name="Xu Q."/>
            <person name="Niu S.-C."/>
            <person name="Li K.-L."/>
            <person name="Zheng P.-J."/>
            <person name="Zhang X.-J."/>
            <person name="Jia Y."/>
            <person name="Liu Y."/>
            <person name="Niu Y.-X."/>
            <person name="Yu L.-H."/>
            <person name="Chen D.-F."/>
            <person name="Zhang G.-Q."/>
        </authorList>
    </citation>
    <scope>NUCLEOTIDE SEQUENCE</scope>
    <source>
        <tissue evidence="4">Leaf</tissue>
    </source>
</reference>
<feature type="transmembrane region" description="Helical" evidence="2">
    <location>
        <begin position="662"/>
        <end position="681"/>
    </location>
</feature>
<protein>
    <recommendedName>
        <fullName evidence="3">WIT1/2 N-terminal helical bundle domain-containing protein</fullName>
    </recommendedName>
</protein>
<evidence type="ECO:0000259" key="3">
    <source>
        <dbReference type="Pfam" id="PF26581"/>
    </source>
</evidence>
<dbReference type="SUPFAM" id="SSF57997">
    <property type="entry name" value="Tropomyosin"/>
    <property type="match status" value="1"/>
</dbReference>
<evidence type="ECO:0000256" key="2">
    <source>
        <dbReference type="SAM" id="Phobius"/>
    </source>
</evidence>
<feature type="coiled-coil region" evidence="1">
    <location>
        <begin position="391"/>
        <end position="526"/>
    </location>
</feature>
<keyword evidence="2" id="KW-0472">Membrane</keyword>
<accession>A0A8T3C749</accession>
<feature type="domain" description="WIT1/2 N-terminal helical bundle" evidence="3">
    <location>
        <begin position="26"/>
        <end position="162"/>
    </location>
</feature>
<comment type="caution">
    <text evidence="4">The sequence shown here is derived from an EMBL/GenBank/DDBJ whole genome shotgun (WGS) entry which is preliminary data.</text>
</comment>
<keyword evidence="1" id="KW-0175">Coiled coil</keyword>
<dbReference type="EMBL" id="JAGYWB010000003">
    <property type="protein sequence ID" value="KAI0527665.1"/>
    <property type="molecule type" value="Genomic_DNA"/>
</dbReference>
<keyword evidence="2" id="KW-0812">Transmembrane</keyword>
<proteinExistence type="predicted"/>
<sequence>MSVDDGSDIIFLHDDVSYNGDRIAAGTAREVLTRIELDLAYSIEKVLNLELLVMQVADKASDYEILSSGSEELLTESIEQAFQFDILSGFLNSELKEIESFMSSLLLDVIDAFKFTESEDNREESLSKIEAKLHHAEESLRNSQEQVADIRKQSDNFEKLLALGICTDEDLENGNCSLMNSKWNLQSVEQQRHFLQSLETSLAREMDLEKKLSESRYNEEELKMKLHFAEQDAYCSEDLIEAMMERVLTAENTVDLLLGKSKEFMGKLQNDQFSSTTSTTLEWEEKSNMKKGIVKLSAEEADPEKSRTSSFGSDGFPMLSEVDIKTNLKEDEDKCMATISVISTLRARVNVLEEQLRKSQIQLQLAKVSDRESNNQQNILYLEENNMENVIKGLRENVIEVQSRAESAEARCAQLMKANVELNDEIGFLRNNGTEKAYLERMLKESDTELEHAKASVDANEEEKNMLYTEINDMEHLIKNLKAKVSKAENKVEIAEAKCALLTDTNLELKEELSFLRGRLESLEGSCHQADVARAATAKDIGNRTKIFVELVKKLALEREHLQLQMTALIKRNKILTKKCLWSENDLSVNHEKAKNYNDPGNINTYDETLAESVSTNFQEDEPISSAFFEMKQDPTVPADDSLAAVPNAELVRTIEASQLNWKYIFMAFIILLVAVLAVFLSQRENC</sequence>
<dbReference type="OrthoDB" id="1936068at2759"/>
<dbReference type="SMR" id="A0A8T3C749"/>
<feature type="coiled-coil region" evidence="1">
    <location>
        <begin position="126"/>
        <end position="160"/>
    </location>
</feature>
<dbReference type="Proteomes" id="UP000829196">
    <property type="component" value="Unassembled WGS sequence"/>
</dbReference>
<dbReference type="InterPro" id="IPR039976">
    <property type="entry name" value="WIT1/WIT2"/>
</dbReference>
<organism evidence="4 5">
    <name type="scientific">Dendrobium nobile</name>
    <name type="common">Orchid</name>
    <dbReference type="NCBI Taxonomy" id="94219"/>
    <lineage>
        <taxon>Eukaryota</taxon>
        <taxon>Viridiplantae</taxon>
        <taxon>Streptophyta</taxon>
        <taxon>Embryophyta</taxon>
        <taxon>Tracheophyta</taxon>
        <taxon>Spermatophyta</taxon>
        <taxon>Magnoliopsida</taxon>
        <taxon>Liliopsida</taxon>
        <taxon>Asparagales</taxon>
        <taxon>Orchidaceae</taxon>
        <taxon>Epidendroideae</taxon>
        <taxon>Malaxideae</taxon>
        <taxon>Dendrobiinae</taxon>
        <taxon>Dendrobium</taxon>
    </lineage>
</organism>
<keyword evidence="2" id="KW-1133">Transmembrane helix</keyword>
<dbReference type="PANTHER" id="PTHR35705:SF1">
    <property type="entry name" value="WPP DOMAIN-INTERACTING TAIL-ANCHORED PROTEIN 1"/>
    <property type="match status" value="1"/>
</dbReference>
<evidence type="ECO:0000256" key="1">
    <source>
        <dbReference type="SAM" id="Coils"/>
    </source>
</evidence>
<dbReference type="InterPro" id="IPR058610">
    <property type="entry name" value="WIT1_2_N"/>
</dbReference>
<gene>
    <name evidence="4" type="ORF">KFK09_003270</name>
</gene>
<dbReference type="Pfam" id="PF26581">
    <property type="entry name" value="WIT1_2_N"/>
    <property type="match status" value="1"/>
</dbReference>
<dbReference type="AlphaFoldDB" id="A0A8T3C749"/>